<dbReference type="PANTHER" id="PTHR30069:SF29">
    <property type="entry name" value="HEMOGLOBIN AND HEMOGLOBIN-HAPTOGLOBIN-BINDING PROTEIN 1-RELATED"/>
    <property type="match status" value="1"/>
</dbReference>
<dbReference type="Gene3D" id="2.60.40.1120">
    <property type="entry name" value="Carboxypeptidase-like, regulatory domain"/>
    <property type="match status" value="1"/>
</dbReference>
<proteinExistence type="inferred from homology"/>
<protein>
    <submittedName>
        <fullName evidence="15">TonB-dependent receptor</fullName>
    </submittedName>
</protein>
<dbReference type="SUPFAM" id="SSF49464">
    <property type="entry name" value="Carboxypeptidase regulatory domain-like"/>
    <property type="match status" value="1"/>
</dbReference>
<evidence type="ECO:0000259" key="13">
    <source>
        <dbReference type="Pfam" id="PF00593"/>
    </source>
</evidence>
<evidence type="ECO:0000256" key="7">
    <source>
        <dbReference type="ARBA" id="ARBA00023136"/>
    </source>
</evidence>
<dbReference type="InterPro" id="IPR037066">
    <property type="entry name" value="Plug_dom_sf"/>
</dbReference>
<keyword evidence="8 15" id="KW-0675">Receptor</keyword>
<evidence type="ECO:0000256" key="10">
    <source>
        <dbReference type="PROSITE-ProRule" id="PRU01360"/>
    </source>
</evidence>
<evidence type="ECO:0000256" key="12">
    <source>
        <dbReference type="SAM" id="SignalP"/>
    </source>
</evidence>
<dbReference type="Proteomes" id="UP000885779">
    <property type="component" value="Unassembled WGS sequence"/>
</dbReference>
<dbReference type="Gene3D" id="2.170.130.10">
    <property type="entry name" value="TonB-dependent receptor, plug domain"/>
    <property type="match status" value="1"/>
</dbReference>
<keyword evidence="5 12" id="KW-0732">Signal</keyword>
<dbReference type="InterPro" id="IPR000531">
    <property type="entry name" value="Beta-barrel_TonB"/>
</dbReference>
<dbReference type="AlphaFoldDB" id="A0A7V4U266"/>
<feature type="signal peptide" evidence="12">
    <location>
        <begin position="1"/>
        <end position="20"/>
    </location>
</feature>
<evidence type="ECO:0000256" key="11">
    <source>
        <dbReference type="RuleBase" id="RU003357"/>
    </source>
</evidence>
<dbReference type="SUPFAM" id="SSF56935">
    <property type="entry name" value="Porins"/>
    <property type="match status" value="1"/>
</dbReference>
<accession>A0A7V4U266</accession>
<evidence type="ECO:0000256" key="4">
    <source>
        <dbReference type="ARBA" id="ARBA00022692"/>
    </source>
</evidence>
<reference evidence="15" key="1">
    <citation type="journal article" date="2020" name="mSystems">
        <title>Genome- and Community-Level Interaction Insights into Carbon Utilization and Element Cycling Functions of Hydrothermarchaeota in Hydrothermal Sediment.</title>
        <authorList>
            <person name="Zhou Z."/>
            <person name="Liu Y."/>
            <person name="Xu W."/>
            <person name="Pan J."/>
            <person name="Luo Z.H."/>
            <person name="Li M."/>
        </authorList>
    </citation>
    <scope>NUCLEOTIDE SEQUENCE [LARGE SCALE GENOMIC DNA]</scope>
    <source>
        <strain evidence="15">HyVt-577</strain>
    </source>
</reference>
<dbReference type="InterPro" id="IPR008969">
    <property type="entry name" value="CarboxyPept-like_regulatory"/>
</dbReference>
<dbReference type="InterPro" id="IPR039426">
    <property type="entry name" value="TonB-dep_rcpt-like"/>
</dbReference>
<dbReference type="Pfam" id="PF13715">
    <property type="entry name" value="CarbopepD_reg_2"/>
    <property type="match status" value="1"/>
</dbReference>
<evidence type="ECO:0000256" key="9">
    <source>
        <dbReference type="ARBA" id="ARBA00023237"/>
    </source>
</evidence>
<comment type="subcellular location">
    <subcellularLocation>
        <location evidence="1 10">Cell outer membrane</location>
        <topology evidence="1 10">Multi-pass membrane protein</topology>
    </subcellularLocation>
</comment>
<dbReference type="Pfam" id="PF07715">
    <property type="entry name" value="Plug"/>
    <property type="match status" value="1"/>
</dbReference>
<organism evidence="15">
    <name type="scientific">Caldithrix abyssi</name>
    <dbReference type="NCBI Taxonomy" id="187145"/>
    <lineage>
        <taxon>Bacteria</taxon>
        <taxon>Pseudomonadati</taxon>
        <taxon>Calditrichota</taxon>
        <taxon>Calditrichia</taxon>
        <taxon>Calditrichales</taxon>
        <taxon>Calditrichaceae</taxon>
        <taxon>Caldithrix</taxon>
    </lineage>
</organism>
<evidence type="ECO:0000256" key="5">
    <source>
        <dbReference type="ARBA" id="ARBA00022729"/>
    </source>
</evidence>
<evidence type="ECO:0000256" key="8">
    <source>
        <dbReference type="ARBA" id="ARBA00023170"/>
    </source>
</evidence>
<evidence type="ECO:0000256" key="2">
    <source>
        <dbReference type="ARBA" id="ARBA00022448"/>
    </source>
</evidence>
<dbReference type="GO" id="GO:0009279">
    <property type="term" value="C:cell outer membrane"/>
    <property type="evidence" value="ECO:0007669"/>
    <property type="project" value="UniProtKB-SubCell"/>
</dbReference>
<keyword evidence="3 10" id="KW-1134">Transmembrane beta strand</keyword>
<sequence>MKRIVSGLWLILFASYSLFAGTTGKIAGHVVDARTKEPLVGANIILEGTYLGGSTDADGDYYIINVPVGEYTIIVSYVGYRTVKHPGVQVILDQTTPVNFELVEEVAEGEAIVVTAEGFKVQKDETAKKVTINTEEIQTMPVRDFSDLVASQAGVIKIESSVQQIPGFEDRGIEEIHVRGGRYGEIGYTIDGMFITNPFYGGRYTYTQLNPFAARQIDIKTGVFDAEYGGAMSQMVNIVTRDGGDRLEGNIRVQVSNLGRFANPATFFSPDSRPPLDIALEQDAKLDYREITGGIGGPVPFTGNKVKFIITGHKRRSAFRAYEFDNLTYDPSQPQDSERNFHLNRLDTIPGWRGMGFVNSWDLYSKVSFPLSNSMKFSASFWNLQATFRTANLANSFYQYHEEGRNIVTQTSDRQAIMFNHQLSQKVFYDIRVSRFYQEVFNGVTDNGKEDGRYLNPDEYEAPRGDPDYENNPYYFEYAISGHDRYYHRSYAETYEGFFNLLGQLTKHHQIKTGASYRRHNLMINEIQLPWLISPYVERYTKHPEEFGLYIQDLIEYDYMTIHLGIRMDMFNAHSKTWADPYANPEDKVLVDSKWEYAISPRLGFSHVITDNATFTFGYGKFVQRPTYRNTYINDIKDITTPSPIVGNAGLTNERMTAYEFGLNVGLSDQVIVQLMGWSKEYSGLTSTERIPQFPYSYTTFLNTDYATSRGVDVVLRWRQQTSSLVFQYTLSRATANRRDPWEGYRSTHTPRTMPKREILMSYDRTHDLSLFYNLHVPKDRGLDLFGFKPFQQTSLNLIFKAMSGWPYTPVVGNVAGETNSERGPWYTIINLNFRKFINIFNYRMIFGVVVQNLFDWKNPIDIWPSTGKADDPGPQLNRLIDMGFYSKTLFDRPYMYGTRRAIEFTLEFAF</sequence>
<keyword evidence="6 11" id="KW-0798">TonB box</keyword>
<evidence type="ECO:0000256" key="1">
    <source>
        <dbReference type="ARBA" id="ARBA00004571"/>
    </source>
</evidence>
<dbReference type="InterPro" id="IPR012910">
    <property type="entry name" value="Plug_dom"/>
</dbReference>
<keyword evidence="4 10" id="KW-0812">Transmembrane</keyword>
<evidence type="ECO:0000259" key="14">
    <source>
        <dbReference type="Pfam" id="PF07715"/>
    </source>
</evidence>
<name>A0A7V4U266_CALAY</name>
<feature type="domain" description="TonB-dependent receptor plug" evidence="14">
    <location>
        <begin position="124"/>
        <end position="230"/>
    </location>
</feature>
<dbReference type="Pfam" id="PF00593">
    <property type="entry name" value="TonB_dep_Rec_b-barrel"/>
    <property type="match status" value="1"/>
</dbReference>
<keyword evidence="2 10" id="KW-0813">Transport</keyword>
<evidence type="ECO:0000256" key="6">
    <source>
        <dbReference type="ARBA" id="ARBA00023077"/>
    </source>
</evidence>
<gene>
    <name evidence="15" type="ORF">ENK44_07485</name>
</gene>
<keyword evidence="7 10" id="KW-0472">Membrane</keyword>
<dbReference type="GO" id="GO:0044718">
    <property type="term" value="P:siderophore transmembrane transport"/>
    <property type="evidence" value="ECO:0007669"/>
    <property type="project" value="TreeGrafter"/>
</dbReference>
<evidence type="ECO:0000313" key="15">
    <source>
        <dbReference type="EMBL" id="HGY55524.1"/>
    </source>
</evidence>
<feature type="chain" id="PRO_5030941186" evidence="12">
    <location>
        <begin position="21"/>
        <end position="911"/>
    </location>
</feature>
<comment type="similarity">
    <text evidence="10 11">Belongs to the TonB-dependent receptor family.</text>
</comment>
<comment type="caution">
    <text evidence="15">The sequence shown here is derived from an EMBL/GenBank/DDBJ whole genome shotgun (WGS) entry which is preliminary data.</text>
</comment>
<dbReference type="Gene3D" id="2.40.170.20">
    <property type="entry name" value="TonB-dependent receptor, beta-barrel domain"/>
    <property type="match status" value="1"/>
</dbReference>
<dbReference type="EMBL" id="DRQG01000071">
    <property type="protein sequence ID" value="HGY55524.1"/>
    <property type="molecule type" value="Genomic_DNA"/>
</dbReference>
<dbReference type="PROSITE" id="PS52016">
    <property type="entry name" value="TONB_DEPENDENT_REC_3"/>
    <property type="match status" value="1"/>
</dbReference>
<evidence type="ECO:0000256" key="3">
    <source>
        <dbReference type="ARBA" id="ARBA00022452"/>
    </source>
</evidence>
<feature type="domain" description="TonB-dependent receptor-like beta-barrel" evidence="13">
    <location>
        <begin position="393"/>
        <end position="835"/>
    </location>
</feature>
<dbReference type="InterPro" id="IPR036942">
    <property type="entry name" value="Beta-barrel_TonB_sf"/>
</dbReference>
<keyword evidence="9 10" id="KW-0998">Cell outer membrane</keyword>
<dbReference type="GO" id="GO:0015344">
    <property type="term" value="F:siderophore uptake transmembrane transporter activity"/>
    <property type="evidence" value="ECO:0007669"/>
    <property type="project" value="TreeGrafter"/>
</dbReference>
<dbReference type="PANTHER" id="PTHR30069">
    <property type="entry name" value="TONB-DEPENDENT OUTER MEMBRANE RECEPTOR"/>
    <property type="match status" value="1"/>
</dbReference>